<feature type="region of interest" description="Disordered" evidence="9">
    <location>
        <begin position="58"/>
        <end position="116"/>
    </location>
</feature>
<keyword evidence="7" id="KW-0539">Nucleus</keyword>
<evidence type="ECO:0000313" key="12">
    <source>
        <dbReference type="EMBL" id="NWU46026.1"/>
    </source>
</evidence>
<dbReference type="Pfam" id="PF01352">
    <property type="entry name" value="KRAB"/>
    <property type="match status" value="1"/>
</dbReference>
<feature type="domain" description="C2H2-type" evidence="10">
    <location>
        <begin position="370"/>
        <end position="397"/>
    </location>
</feature>
<dbReference type="SUPFAM" id="SSF109640">
    <property type="entry name" value="KRAB domain (Kruppel-associated box)"/>
    <property type="match status" value="1"/>
</dbReference>
<keyword evidence="6" id="KW-0238">DNA-binding</keyword>
<dbReference type="SMART" id="SM00349">
    <property type="entry name" value="KRAB"/>
    <property type="match status" value="1"/>
</dbReference>
<dbReference type="InterPro" id="IPR001909">
    <property type="entry name" value="KRAB"/>
</dbReference>
<gene>
    <name evidence="12" type="primary">Znf543</name>
    <name evidence="12" type="ORF">HYLPRA_R08775</name>
</gene>
<feature type="domain" description="KRAB" evidence="11">
    <location>
        <begin position="3"/>
        <end position="74"/>
    </location>
</feature>
<feature type="domain" description="C2H2-type" evidence="10">
    <location>
        <begin position="426"/>
        <end position="453"/>
    </location>
</feature>
<keyword evidence="4 8" id="KW-0863">Zinc-finger</keyword>
<dbReference type="InterPro" id="IPR036236">
    <property type="entry name" value="Znf_C2H2_sf"/>
</dbReference>
<dbReference type="Gene3D" id="6.10.140.140">
    <property type="match status" value="1"/>
</dbReference>
<feature type="non-terminal residue" evidence="12">
    <location>
        <position position="467"/>
    </location>
</feature>
<feature type="compositionally biased region" description="Basic and acidic residues" evidence="9">
    <location>
        <begin position="100"/>
        <end position="116"/>
    </location>
</feature>
<evidence type="ECO:0000256" key="1">
    <source>
        <dbReference type="ARBA" id="ARBA00004123"/>
    </source>
</evidence>
<reference evidence="12 13" key="1">
    <citation type="submission" date="2019-09" db="EMBL/GenBank/DDBJ databases">
        <title>Bird 10,000 Genomes (B10K) Project - Family phase.</title>
        <authorList>
            <person name="Zhang G."/>
        </authorList>
    </citation>
    <scope>NUCLEOTIDE SEQUENCE [LARGE SCALE GENOMIC DNA]</scope>
    <source>
        <strain evidence="12">B10K-DU-001-70</strain>
        <tissue evidence="12">Muscle</tissue>
    </source>
</reference>
<dbReference type="GO" id="GO:0000981">
    <property type="term" value="F:DNA-binding transcription factor activity, RNA polymerase II-specific"/>
    <property type="evidence" value="ECO:0007669"/>
    <property type="project" value="TreeGrafter"/>
</dbReference>
<keyword evidence="2" id="KW-0479">Metal-binding</keyword>
<dbReference type="CDD" id="cd07765">
    <property type="entry name" value="KRAB_A-box"/>
    <property type="match status" value="1"/>
</dbReference>
<feature type="non-terminal residue" evidence="12">
    <location>
        <position position="1"/>
    </location>
</feature>
<dbReference type="FunFam" id="3.30.160.60:FF:000045">
    <property type="entry name" value="ZFP69 zinc finger protein B"/>
    <property type="match status" value="1"/>
</dbReference>
<keyword evidence="13" id="KW-1185">Reference proteome</keyword>
<protein>
    <submittedName>
        <fullName evidence="12">ZN543 protein</fullName>
    </submittedName>
</protein>
<proteinExistence type="predicted"/>
<dbReference type="EMBL" id="VYXD01016826">
    <property type="protein sequence ID" value="NWU46026.1"/>
    <property type="molecule type" value="Genomic_DNA"/>
</dbReference>
<feature type="compositionally biased region" description="Low complexity" evidence="9">
    <location>
        <begin position="71"/>
        <end position="82"/>
    </location>
</feature>
<comment type="caution">
    <text evidence="12">The sequence shown here is derived from an EMBL/GenBank/DDBJ whole genome shotgun (WGS) entry which is preliminary data.</text>
</comment>
<dbReference type="GO" id="GO:0008270">
    <property type="term" value="F:zinc ion binding"/>
    <property type="evidence" value="ECO:0007669"/>
    <property type="project" value="UniProtKB-KW"/>
</dbReference>
<evidence type="ECO:0000256" key="2">
    <source>
        <dbReference type="ARBA" id="ARBA00022723"/>
    </source>
</evidence>
<evidence type="ECO:0000256" key="9">
    <source>
        <dbReference type="SAM" id="MobiDB-lite"/>
    </source>
</evidence>
<dbReference type="PROSITE" id="PS50157">
    <property type="entry name" value="ZINC_FINGER_C2H2_2"/>
    <property type="match status" value="4"/>
</dbReference>
<dbReference type="GO" id="GO:0000977">
    <property type="term" value="F:RNA polymerase II transcription regulatory region sequence-specific DNA binding"/>
    <property type="evidence" value="ECO:0007669"/>
    <property type="project" value="TreeGrafter"/>
</dbReference>
<keyword evidence="5" id="KW-0862">Zinc</keyword>
<evidence type="ECO:0000259" key="10">
    <source>
        <dbReference type="PROSITE" id="PS50157"/>
    </source>
</evidence>
<evidence type="ECO:0000259" key="11">
    <source>
        <dbReference type="PROSITE" id="PS50805"/>
    </source>
</evidence>
<dbReference type="PROSITE" id="PS50805">
    <property type="entry name" value="KRAB"/>
    <property type="match status" value="1"/>
</dbReference>
<keyword evidence="3" id="KW-0677">Repeat</keyword>
<evidence type="ECO:0000256" key="8">
    <source>
        <dbReference type="PROSITE-ProRule" id="PRU00042"/>
    </source>
</evidence>
<dbReference type="Pfam" id="PF00096">
    <property type="entry name" value="zf-C2H2"/>
    <property type="match status" value="2"/>
</dbReference>
<dbReference type="AlphaFoldDB" id="A0A7K5X0T8"/>
<comment type="subcellular location">
    <subcellularLocation>
        <location evidence="1">Nucleus</location>
    </subcellularLocation>
</comment>
<evidence type="ECO:0000256" key="7">
    <source>
        <dbReference type="ARBA" id="ARBA00023242"/>
    </source>
</evidence>
<dbReference type="PROSITE" id="PS00028">
    <property type="entry name" value="ZINC_FINGER_C2H2_1"/>
    <property type="match status" value="3"/>
</dbReference>
<feature type="region of interest" description="Disordered" evidence="9">
    <location>
        <begin position="173"/>
        <end position="251"/>
    </location>
</feature>
<dbReference type="SMART" id="SM00355">
    <property type="entry name" value="ZnF_C2H2"/>
    <property type="match status" value="4"/>
</dbReference>
<accession>A0A7K5X0T8</accession>
<dbReference type="PANTHER" id="PTHR24381:SF261">
    <property type="entry name" value="ZINC FINGER PROTEIN 777"/>
    <property type="match status" value="1"/>
</dbReference>
<dbReference type="InterPro" id="IPR013087">
    <property type="entry name" value="Znf_C2H2_type"/>
</dbReference>
<dbReference type="GO" id="GO:0005634">
    <property type="term" value="C:nucleus"/>
    <property type="evidence" value="ECO:0007669"/>
    <property type="project" value="UniProtKB-SubCell"/>
</dbReference>
<organism evidence="12 13">
    <name type="scientific">Hylia prasina</name>
    <name type="common">green hylia</name>
    <dbReference type="NCBI Taxonomy" id="208073"/>
    <lineage>
        <taxon>Eukaryota</taxon>
        <taxon>Metazoa</taxon>
        <taxon>Chordata</taxon>
        <taxon>Craniata</taxon>
        <taxon>Vertebrata</taxon>
        <taxon>Euteleostomi</taxon>
        <taxon>Archelosauria</taxon>
        <taxon>Archosauria</taxon>
        <taxon>Dinosauria</taxon>
        <taxon>Saurischia</taxon>
        <taxon>Theropoda</taxon>
        <taxon>Coelurosauria</taxon>
        <taxon>Aves</taxon>
        <taxon>Neognathae</taxon>
        <taxon>Neoaves</taxon>
        <taxon>Telluraves</taxon>
        <taxon>Australaves</taxon>
        <taxon>Passeriformes</taxon>
        <taxon>Sylvioidea</taxon>
        <taxon>Sylviidae</taxon>
        <taxon>Acrocephalinae</taxon>
        <taxon>Hylia</taxon>
    </lineage>
</organism>
<evidence type="ECO:0000256" key="4">
    <source>
        <dbReference type="ARBA" id="ARBA00022771"/>
    </source>
</evidence>
<dbReference type="PANTHER" id="PTHR24381">
    <property type="entry name" value="ZINC FINGER PROTEIN"/>
    <property type="match status" value="1"/>
</dbReference>
<name>A0A7K5X0T8_9SYLV</name>
<dbReference type="Gene3D" id="3.30.160.60">
    <property type="entry name" value="Classic Zinc Finger"/>
    <property type="match status" value="3"/>
</dbReference>
<evidence type="ECO:0000256" key="5">
    <source>
        <dbReference type="ARBA" id="ARBA00022833"/>
    </source>
</evidence>
<evidence type="ECO:0000256" key="3">
    <source>
        <dbReference type="ARBA" id="ARBA00022737"/>
    </source>
</evidence>
<evidence type="ECO:0000256" key="6">
    <source>
        <dbReference type="ARBA" id="ARBA00023125"/>
    </source>
</evidence>
<dbReference type="Proteomes" id="UP000557268">
    <property type="component" value="Unassembled WGS sequence"/>
</dbReference>
<dbReference type="InterPro" id="IPR036051">
    <property type="entry name" value="KRAB_dom_sf"/>
</dbReference>
<evidence type="ECO:0000313" key="13">
    <source>
        <dbReference type="Proteomes" id="UP000557268"/>
    </source>
</evidence>
<sequence>VPVLFEDVAVRFSRQEWASLDEGQKEMYRSVMEGNYEMLMSLYCALSKPELLLQLEREELSTPPESEPEAAEASPELAVEPARQNCSSGDALLETGTMERGCREPEEGGSVAEEKNCSTALVPQEAAAVLLDLSQPTLSPPCPLSVPCQGAVGQNCSPPAAGDAEAGIPTEVPQEEAAAEKPPMPKTPSKGPEEDEGVEKEAVRDSGNTGQGLVADIPKEPGKEVTPAVCGATEQADPSPGEPEKDSCVGRPAACQRNAPREFYSCPICRRTFLLKINLLIHQRDHSNWMPYVCVHCDRKFMSKKKIRRHLRAWAANGTCQPSELEVCPSRVPCPAAHPQNWAANGTECGKVWQEPGPARCSLPPGKVMYTCNECLETFSNQIFLTVHQRRHTSHHLIMCPCCNRSFTWVSDFVRQHWMDMGVRPHQCGICHKTFKRFSHLKEHQRTHRRQERPFTFAGPVPVVAPP</sequence>
<feature type="domain" description="C2H2-type" evidence="10">
    <location>
        <begin position="292"/>
        <end position="322"/>
    </location>
</feature>
<feature type="domain" description="C2H2-type" evidence="10">
    <location>
        <begin position="264"/>
        <end position="291"/>
    </location>
</feature>
<dbReference type="SUPFAM" id="SSF57667">
    <property type="entry name" value="beta-beta-alpha zinc fingers"/>
    <property type="match status" value="3"/>
</dbReference>